<organism evidence="3 4">
    <name type="scientific">Actinomyces capricornis</name>
    <dbReference type="NCBI Taxonomy" id="2755559"/>
    <lineage>
        <taxon>Bacteria</taxon>
        <taxon>Bacillati</taxon>
        <taxon>Actinomycetota</taxon>
        <taxon>Actinomycetes</taxon>
        <taxon>Actinomycetales</taxon>
        <taxon>Actinomycetaceae</taxon>
        <taxon>Actinomyces</taxon>
    </lineage>
</organism>
<dbReference type="EMBL" id="AP025017">
    <property type="protein sequence ID" value="BDA65729.1"/>
    <property type="molecule type" value="Genomic_DNA"/>
</dbReference>
<proteinExistence type="predicted"/>
<dbReference type="Gene3D" id="1.10.10.60">
    <property type="entry name" value="Homeodomain-like"/>
    <property type="match status" value="1"/>
</dbReference>
<evidence type="ECO:0000313" key="4">
    <source>
        <dbReference type="Proteomes" id="UP000824496"/>
    </source>
</evidence>
<dbReference type="Pfam" id="PF13683">
    <property type="entry name" value="rve_3"/>
    <property type="match status" value="1"/>
</dbReference>
<dbReference type="InterPro" id="IPR012337">
    <property type="entry name" value="RNaseH-like_sf"/>
</dbReference>
<dbReference type="InterPro" id="IPR047656">
    <property type="entry name" value="IS481-like_transpos"/>
</dbReference>
<reference evidence="3 4" key="1">
    <citation type="submission" date="2021-08" db="EMBL/GenBank/DDBJ databases">
        <title>Whole genome sequence of novel Actinomyces species strain MAS-1.</title>
        <authorList>
            <person name="Saito M."/>
            <person name="Kuwahara N."/>
            <person name="Takizawa T."/>
            <person name="Gotouda H."/>
            <person name="Ochiai T."/>
        </authorList>
    </citation>
    <scope>NUCLEOTIDE SEQUENCE [LARGE SCALE GENOMIC DNA]</scope>
    <source>
        <strain evidence="3 4">MAS-1</strain>
    </source>
</reference>
<evidence type="ECO:0000259" key="2">
    <source>
        <dbReference type="PROSITE" id="PS50994"/>
    </source>
</evidence>
<dbReference type="InterPro" id="IPR036397">
    <property type="entry name" value="RNaseH_sf"/>
</dbReference>
<protein>
    <submittedName>
        <fullName evidence="3">IS481 family transposase</fullName>
    </submittedName>
</protein>
<dbReference type="NCBIfam" id="NF033577">
    <property type="entry name" value="transpos_IS481"/>
    <property type="match status" value="1"/>
</dbReference>
<keyword evidence="4" id="KW-1185">Reference proteome</keyword>
<evidence type="ECO:0000313" key="3">
    <source>
        <dbReference type="EMBL" id="BDA65729.1"/>
    </source>
</evidence>
<dbReference type="InterPro" id="IPR009057">
    <property type="entry name" value="Homeodomain-like_sf"/>
</dbReference>
<gene>
    <name evidence="3" type="ORF">MANAM107_25630</name>
</gene>
<dbReference type="Proteomes" id="UP000824496">
    <property type="component" value="Chromosome"/>
</dbReference>
<name>A0ABM7UQP5_9ACTO</name>
<feature type="domain" description="Integrase catalytic" evidence="2">
    <location>
        <begin position="151"/>
        <end position="332"/>
    </location>
</feature>
<feature type="region of interest" description="Disordered" evidence="1">
    <location>
        <begin position="315"/>
        <end position="336"/>
    </location>
</feature>
<dbReference type="Gene3D" id="3.30.420.10">
    <property type="entry name" value="Ribonuclease H-like superfamily/Ribonuclease H"/>
    <property type="match status" value="1"/>
</dbReference>
<dbReference type="SUPFAM" id="SSF53098">
    <property type="entry name" value="Ribonuclease H-like"/>
    <property type="match status" value="1"/>
</dbReference>
<feature type="region of interest" description="Disordered" evidence="1">
    <location>
        <begin position="70"/>
        <end position="89"/>
    </location>
</feature>
<dbReference type="PANTHER" id="PTHR35004">
    <property type="entry name" value="TRANSPOSASE RV3428C-RELATED"/>
    <property type="match status" value="1"/>
</dbReference>
<dbReference type="PANTHER" id="PTHR35004:SF6">
    <property type="entry name" value="TRANSPOSASE"/>
    <property type="match status" value="1"/>
</dbReference>
<dbReference type="Pfam" id="PF13565">
    <property type="entry name" value="HTH_32"/>
    <property type="match status" value="1"/>
</dbReference>
<sequence>MWVTTLTRSTEVLVSYVTHARAALSVQGRLKIARLVIDQGWAQARVAQRFDVSRGTVSKWVARYRTGGRAAMQDRSSRPISSPRRTARRTERRIIALRTTRRWGAHRIAYHLHLPQSTVSKVLHRYRAPLLGHIDKTTGARLRRPRPVRYERRAPGELVHVDVKKLGRIPDGGGWRTLERSAGAHRSSMGYSYLHSAIDDYSRLVYSEILDDERQDTAAGFWHRARAFYASLGITVQRVMTDNGSCYRSKAFNTALGSSVKHQYTRPYRPQTNGKIERFHRTLVEEWAYARHYDSDQERAQAYPHWLHHYNHHRPHTSIGGKPPIDRAHNLHGKNN</sequence>
<dbReference type="PROSITE" id="PS50994">
    <property type="entry name" value="INTEGRASE"/>
    <property type="match status" value="1"/>
</dbReference>
<accession>A0ABM7UQP5</accession>
<evidence type="ECO:0000256" key="1">
    <source>
        <dbReference type="SAM" id="MobiDB-lite"/>
    </source>
</evidence>
<dbReference type="SUPFAM" id="SSF46689">
    <property type="entry name" value="Homeodomain-like"/>
    <property type="match status" value="1"/>
</dbReference>
<dbReference type="InterPro" id="IPR001584">
    <property type="entry name" value="Integrase_cat-core"/>
</dbReference>